<evidence type="ECO:0000256" key="1">
    <source>
        <dbReference type="SAM" id="Coils"/>
    </source>
</evidence>
<gene>
    <name evidence="2" type="ORF">SKM48_12135</name>
</gene>
<dbReference type="Pfam" id="PF21983">
    <property type="entry name" value="NikA-like"/>
    <property type="match status" value="1"/>
</dbReference>
<accession>A0ABU5GLV0</accession>
<dbReference type="RefSeq" id="WP_280956551.1">
    <property type="nucleotide sequence ID" value="NZ_JAXHPK010000050.1"/>
</dbReference>
<organism evidence="2 3">
    <name type="scientific">Acinetobacter faecalis</name>
    <dbReference type="NCBI Taxonomy" id="2665161"/>
    <lineage>
        <taxon>Bacteria</taxon>
        <taxon>Pseudomonadati</taxon>
        <taxon>Pseudomonadota</taxon>
        <taxon>Gammaproteobacteria</taxon>
        <taxon>Moraxellales</taxon>
        <taxon>Moraxellaceae</taxon>
        <taxon>Acinetobacter</taxon>
    </lineage>
</organism>
<dbReference type="Proteomes" id="UP001284094">
    <property type="component" value="Unassembled WGS sequence"/>
</dbReference>
<sequence>MKDKALRKKQIIIRITEDEYQQMKNAYETLHMSQSDYIRLKIFTDAQPKFLDQRNIHAVRVLGIMLTKILEKLKDTRLILNELEEIEQLITEIKMTVRKLNDRLDKV</sequence>
<evidence type="ECO:0000313" key="3">
    <source>
        <dbReference type="Proteomes" id="UP001284094"/>
    </source>
</evidence>
<evidence type="ECO:0008006" key="4">
    <source>
        <dbReference type="Google" id="ProtNLM"/>
    </source>
</evidence>
<evidence type="ECO:0000313" key="2">
    <source>
        <dbReference type="EMBL" id="MDY6551479.1"/>
    </source>
</evidence>
<keyword evidence="1" id="KW-0175">Coiled coil</keyword>
<reference evidence="2 3" key="1">
    <citation type="journal article" date="2024" name="Syst. Appl. Microbiol.">
        <title>Evidence for the occurrence of Acinetobacter faecalis in cattle feces and its emended description.</title>
        <authorList>
            <person name="Kyselkova M."/>
            <person name="Xanthopoulou K."/>
            <person name="Shestivska V."/>
            <person name="Spanelova P."/>
            <person name="Maixnerova M."/>
            <person name="Higgins P.G."/>
            <person name="Nemec A."/>
        </authorList>
    </citation>
    <scope>NUCLEOTIDE SEQUENCE [LARGE SCALE GENOMIC DNA]</scope>
    <source>
        <strain evidence="2 3">ANC 7225</strain>
    </source>
</reference>
<dbReference type="InterPro" id="IPR053842">
    <property type="entry name" value="NikA-like"/>
</dbReference>
<protein>
    <recommendedName>
        <fullName evidence="4">Mobilization protein</fullName>
    </recommendedName>
</protein>
<dbReference type="EMBL" id="JAXHPO010000080">
    <property type="protein sequence ID" value="MDY6551479.1"/>
    <property type="molecule type" value="Genomic_DNA"/>
</dbReference>
<keyword evidence="3" id="KW-1185">Reference proteome</keyword>
<name>A0ABU5GLV0_9GAMM</name>
<feature type="coiled-coil region" evidence="1">
    <location>
        <begin position="66"/>
        <end position="103"/>
    </location>
</feature>
<comment type="caution">
    <text evidence="2">The sequence shown here is derived from an EMBL/GenBank/DDBJ whole genome shotgun (WGS) entry which is preliminary data.</text>
</comment>
<proteinExistence type="predicted"/>